<dbReference type="InterPro" id="IPR053912">
    <property type="entry name" value="PGAP2IP_TM_1nd"/>
</dbReference>
<feature type="transmembrane region" description="Helical" evidence="11">
    <location>
        <begin position="164"/>
        <end position="185"/>
    </location>
</feature>
<protein>
    <recommendedName>
        <fullName evidence="9">PGAP2-interacting protein</fullName>
    </recommendedName>
    <alternativeName>
        <fullName evidence="10">Cell wall biogenesis protein 43 C-terminal homolog</fullName>
    </alternativeName>
</protein>
<feature type="domain" description="PGAP2IP C-terminal nuclease-like" evidence="14">
    <location>
        <begin position="445"/>
        <end position="674"/>
    </location>
</feature>
<feature type="transmembrane region" description="Helical" evidence="11">
    <location>
        <begin position="205"/>
        <end position="229"/>
    </location>
</feature>
<dbReference type="GO" id="GO:0006506">
    <property type="term" value="P:GPI anchor biosynthetic process"/>
    <property type="evidence" value="ECO:0007669"/>
    <property type="project" value="TreeGrafter"/>
</dbReference>
<dbReference type="Proteomes" id="UP000242188">
    <property type="component" value="Unassembled WGS sequence"/>
</dbReference>
<evidence type="ECO:0000256" key="2">
    <source>
        <dbReference type="ARBA" id="ARBA00022692"/>
    </source>
</evidence>
<keyword evidence="3 11" id="KW-1133">Transmembrane helix</keyword>
<comment type="similarity">
    <text evidence="7">Belongs to the PGAP2IP family.</text>
</comment>
<evidence type="ECO:0000256" key="11">
    <source>
        <dbReference type="SAM" id="Phobius"/>
    </source>
</evidence>
<dbReference type="FunFam" id="3.60.10.10:FF:000021">
    <property type="entry name" value="PGAP2-interacting protein isoform A"/>
    <property type="match status" value="1"/>
</dbReference>
<keyword evidence="4 11" id="KW-0472">Membrane</keyword>
<dbReference type="SUPFAM" id="SSF56219">
    <property type="entry name" value="DNase I-like"/>
    <property type="match status" value="1"/>
</dbReference>
<feature type="domain" description="PGAP2IP second transmembrane" evidence="12">
    <location>
        <begin position="197"/>
        <end position="372"/>
    </location>
</feature>
<dbReference type="GO" id="GO:0016020">
    <property type="term" value="C:membrane"/>
    <property type="evidence" value="ECO:0007669"/>
    <property type="project" value="UniProtKB-SubCell"/>
</dbReference>
<evidence type="ECO:0000259" key="12">
    <source>
        <dbReference type="Pfam" id="PF23021"/>
    </source>
</evidence>
<keyword evidence="16" id="KW-1185">Reference proteome</keyword>
<evidence type="ECO:0000256" key="9">
    <source>
        <dbReference type="ARBA" id="ARBA00070285"/>
    </source>
</evidence>
<feature type="transmembrane region" description="Helical" evidence="11">
    <location>
        <begin position="134"/>
        <end position="158"/>
    </location>
</feature>
<dbReference type="STRING" id="6573.A0A210QW29"/>
<feature type="transmembrane region" description="Helical" evidence="11">
    <location>
        <begin position="241"/>
        <end position="258"/>
    </location>
</feature>
<keyword evidence="5" id="KW-0325">Glycoprotein</keyword>
<organism evidence="15 16">
    <name type="scientific">Mizuhopecten yessoensis</name>
    <name type="common">Japanese scallop</name>
    <name type="synonym">Patinopecten yessoensis</name>
    <dbReference type="NCBI Taxonomy" id="6573"/>
    <lineage>
        <taxon>Eukaryota</taxon>
        <taxon>Metazoa</taxon>
        <taxon>Spiralia</taxon>
        <taxon>Lophotrochozoa</taxon>
        <taxon>Mollusca</taxon>
        <taxon>Bivalvia</taxon>
        <taxon>Autobranchia</taxon>
        <taxon>Pteriomorphia</taxon>
        <taxon>Pectinida</taxon>
        <taxon>Pectinoidea</taxon>
        <taxon>Pectinidae</taxon>
        <taxon>Mizuhopecten</taxon>
    </lineage>
</organism>
<name>A0A210QW29_MIZYE</name>
<dbReference type="InterPro" id="IPR036691">
    <property type="entry name" value="Endo/exonu/phosph_ase_sf"/>
</dbReference>
<dbReference type="AlphaFoldDB" id="A0A210QW29"/>
<gene>
    <name evidence="15" type="ORF">KP79_PYT12907</name>
</gene>
<feature type="domain" description="PGAP2IP first transmembrane" evidence="13">
    <location>
        <begin position="26"/>
        <end position="175"/>
    </location>
</feature>
<comment type="subunit">
    <text evidence="8">Interacts with PGAP2/FRAG1.</text>
</comment>
<dbReference type="EMBL" id="NEDP02001613">
    <property type="protein sequence ID" value="OWF52914.1"/>
    <property type="molecule type" value="Genomic_DNA"/>
</dbReference>
<evidence type="ECO:0000256" key="10">
    <source>
        <dbReference type="ARBA" id="ARBA00083370"/>
    </source>
</evidence>
<evidence type="ECO:0000256" key="8">
    <source>
        <dbReference type="ARBA" id="ARBA00063490"/>
    </source>
</evidence>
<feature type="transmembrane region" description="Helical" evidence="11">
    <location>
        <begin position="78"/>
        <end position="97"/>
    </location>
</feature>
<evidence type="ECO:0000259" key="13">
    <source>
        <dbReference type="Pfam" id="PF23022"/>
    </source>
</evidence>
<dbReference type="Pfam" id="PF23022">
    <property type="entry name" value="6TM_1st_PGAP2IP"/>
    <property type="match status" value="1"/>
</dbReference>
<evidence type="ECO:0000256" key="3">
    <source>
        <dbReference type="ARBA" id="ARBA00022989"/>
    </source>
</evidence>
<feature type="transmembrane region" description="Helical" evidence="11">
    <location>
        <begin position="265"/>
        <end position="282"/>
    </location>
</feature>
<evidence type="ECO:0000256" key="1">
    <source>
        <dbReference type="ARBA" id="ARBA00004141"/>
    </source>
</evidence>
<comment type="function">
    <text evidence="6">Involved in lipid remodeling during GPI-anchor maturation.</text>
</comment>
<dbReference type="GO" id="GO:0005783">
    <property type="term" value="C:endoplasmic reticulum"/>
    <property type="evidence" value="ECO:0007669"/>
    <property type="project" value="TreeGrafter"/>
</dbReference>
<evidence type="ECO:0000313" key="15">
    <source>
        <dbReference type="EMBL" id="OWF52914.1"/>
    </source>
</evidence>
<dbReference type="InterPro" id="IPR057315">
    <property type="entry name" value="Exo_endo_phos_PGAP2IP_C"/>
</dbReference>
<reference evidence="15 16" key="1">
    <citation type="journal article" date="2017" name="Nat. Ecol. Evol.">
        <title>Scallop genome provides insights into evolution of bilaterian karyotype and development.</title>
        <authorList>
            <person name="Wang S."/>
            <person name="Zhang J."/>
            <person name="Jiao W."/>
            <person name="Li J."/>
            <person name="Xun X."/>
            <person name="Sun Y."/>
            <person name="Guo X."/>
            <person name="Huan P."/>
            <person name="Dong B."/>
            <person name="Zhang L."/>
            <person name="Hu X."/>
            <person name="Sun X."/>
            <person name="Wang J."/>
            <person name="Zhao C."/>
            <person name="Wang Y."/>
            <person name="Wang D."/>
            <person name="Huang X."/>
            <person name="Wang R."/>
            <person name="Lv J."/>
            <person name="Li Y."/>
            <person name="Zhang Z."/>
            <person name="Liu B."/>
            <person name="Lu W."/>
            <person name="Hui Y."/>
            <person name="Liang J."/>
            <person name="Zhou Z."/>
            <person name="Hou R."/>
            <person name="Li X."/>
            <person name="Liu Y."/>
            <person name="Li H."/>
            <person name="Ning X."/>
            <person name="Lin Y."/>
            <person name="Zhao L."/>
            <person name="Xing Q."/>
            <person name="Dou J."/>
            <person name="Li Y."/>
            <person name="Mao J."/>
            <person name="Guo H."/>
            <person name="Dou H."/>
            <person name="Li T."/>
            <person name="Mu C."/>
            <person name="Jiang W."/>
            <person name="Fu Q."/>
            <person name="Fu X."/>
            <person name="Miao Y."/>
            <person name="Liu J."/>
            <person name="Yu Q."/>
            <person name="Li R."/>
            <person name="Liao H."/>
            <person name="Li X."/>
            <person name="Kong Y."/>
            <person name="Jiang Z."/>
            <person name="Chourrout D."/>
            <person name="Li R."/>
            <person name="Bao Z."/>
        </authorList>
    </citation>
    <scope>NUCLEOTIDE SEQUENCE [LARGE SCALE GENOMIC DNA]</scope>
    <source>
        <strain evidence="15 16">PY_sf001</strain>
    </source>
</reference>
<evidence type="ECO:0000256" key="7">
    <source>
        <dbReference type="ARBA" id="ARBA00060979"/>
    </source>
</evidence>
<dbReference type="PANTHER" id="PTHR14859:SF1">
    <property type="entry name" value="PGAP2-INTERACTING PROTEIN"/>
    <property type="match status" value="1"/>
</dbReference>
<feature type="transmembrane region" description="Helical" evidence="11">
    <location>
        <begin position="317"/>
        <end position="341"/>
    </location>
</feature>
<comment type="caution">
    <text evidence="15">The sequence shown here is derived from an EMBL/GenBank/DDBJ whole genome shotgun (WGS) entry which is preliminary data.</text>
</comment>
<evidence type="ECO:0000256" key="4">
    <source>
        <dbReference type="ARBA" id="ARBA00023136"/>
    </source>
</evidence>
<evidence type="ECO:0000259" key="14">
    <source>
        <dbReference type="Pfam" id="PF23226"/>
    </source>
</evidence>
<dbReference type="Pfam" id="PF23226">
    <property type="entry name" value="Exo_endo_phos_PGAP2IP"/>
    <property type="match status" value="1"/>
</dbReference>
<dbReference type="InterPro" id="IPR051916">
    <property type="entry name" value="GPI-anchor_lipid_remodeler"/>
</dbReference>
<feature type="transmembrane region" description="Helical" evidence="11">
    <location>
        <begin position="103"/>
        <end position="122"/>
    </location>
</feature>
<keyword evidence="2 11" id="KW-0812">Transmembrane</keyword>
<feature type="transmembrane region" description="Helical" evidence="11">
    <location>
        <begin position="26"/>
        <end position="43"/>
    </location>
</feature>
<comment type="subcellular location">
    <subcellularLocation>
        <location evidence="1">Membrane</location>
        <topology evidence="1">Multi-pass membrane protein</topology>
    </subcellularLocation>
</comment>
<accession>A0A210QW29</accession>
<dbReference type="OrthoDB" id="68581at2759"/>
<evidence type="ECO:0000256" key="5">
    <source>
        <dbReference type="ARBA" id="ARBA00023180"/>
    </source>
</evidence>
<feature type="transmembrane region" description="Helical" evidence="11">
    <location>
        <begin position="288"/>
        <end position="305"/>
    </location>
</feature>
<dbReference type="Pfam" id="PF23021">
    <property type="entry name" value="6TM_2nd_PGAP2IP"/>
    <property type="match status" value="1"/>
</dbReference>
<feature type="transmembrane region" description="Helical" evidence="11">
    <location>
        <begin position="49"/>
        <end position="66"/>
    </location>
</feature>
<proteinExistence type="inferred from homology"/>
<feature type="transmembrane region" description="Helical" evidence="11">
    <location>
        <begin position="408"/>
        <end position="427"/>
    </location>
</feature>
<sequence length="719" mass="81044">MTSTHKPKTIEHDSLRAICRETIHGYVFWSLFQGLGPMIWFYPLNELDISGYETFAATWFFPIVLGHPSILRLVQNRWVLGFLRLLVVASLSSFQAGTTLSRLAILALGVGVSMWVFTATLWNPNPKIRTNTFWGLILGLMLFVMSRIWFVSFIPTWWNDTSNSIIIAIATVAVIDQIISGADIVDHKVGQQTYVDRPRWLTTALGFGSLLYLTHWCFGEVSLIIRWTVHGYPSHGPLPNPWGALVLLCLAVGVYLSPRRQLAQSKVWWLVALASFAALYYLPTWQGYIGGLVLAVYTMSIWPEMTDRLTLCPPARTLFVVMVVYLVEIFFFVWTVAYNFVPGGVYTREHTDYLILAVMAGIFLGLFAGGQKNVPSHTAHVEINNNSNMASRTTNADINNNRTPSRKVLLVLIMVTCAGLLGFVARIPSMPSNIKQNPTDPDKPKVFSAMIWTYHFGYDNKGWPSLERSAQLIKDTGADVVTLLESDASKPFLGNNDLGLWLGERLDMHVDFGPATKDHTWGNLILSKYPIIKSTHHLLPSPHGELAPAVTASVNISGQAVDFVVTHMGNDRDILDRKLQAKFLAKELDNSPNPVIFLGYVTSAPGSRDYKKLLKKGRVKDIDQTDRDRWCEYIMYRDLIRLGYARITHGGLSDTEVQLAKFQIPEDQNDFKDNTRVVTDSSRVDGILKFNTRFGYFHAGHGYFDGHRFHMNTPKYFLP</sequence>
<dbReference type="Gene3D" id="3.60.10.10">
    <property type="entry name" value="Endonuclease/exonuclease/phosphatase"/>
    <property type="match status" value="1"/>
</dbReference>
<dbReference type="PANTHER" id="PTHR14859">
    <property type="entry name" value="CALCOFLUOR WHITE HYPERSENSITIVE PROTEIN PRECURSOR"/>
    <property type="match status" value="1"/>
</dbReference>
<feature type="transmembrane region" description="Helical" evidence="11">
    <location>
        <begin position="353"/>
        <end position="370"/>
    </location>
</feature>
<dbReference type="InterPro" id="IPR053911">
    <property type="entry name" value="PGAP2IP_TM_2nd"/>
</dbReference>
<evidence type="ECO:0000256" key="6">
    <source>
        <dbReference type="ARBA" id="ARBA00058459"/>
    </source>
</evidence>
<evidence type="ECO:0000313" key="16">
    <source>
        <dbReference type="Proteomes" id="UP000242188"/>
    </source>
</evidence>